<gene>
    <name evidence="1" type="ORF">SDC9_16383</name>
</gene>
<proteinExistence type="predicted"/>
<dbReference type="Pfam" id="PF02810">
    <property type="entry name" value="SEC-C"/>
    <property type="match status" value="1"/>
</dbReference>
<organism evidence="1">
    <name type="scientific">bioreactor metagenome</name>
    <dbReference type="NCBI Taxonomy" id="1076179"/>
    <lineage>
        <taxon>unclassified sequences</taxon>
        <taxon>metagenomes</taxon>
        <taxon>ecological metagenomes</taxon>
    </lineage>
</organism>
<comment type="caution">
    <text evidence="1">The sequence shown here is derived from an EMBL/GenBank/DDBJ whole genome shotgun (WGS) entry which is preliminary data.</text>
</comment>
<dbReference type="InterPro" id="IPR004027">
    <property type="entry name" value="SEC_C_motif"/>
</dbReference>
<sequence>MEKQEKTTAAYFLRRGMRELSNHRPDQAIASLRQAVDSIPPSCSDELSQALYWLSVALLRLDERPLAIKSLASAQKLRRRGYARRLYLRSVNEYGMPRQADSALDDFYAFTNLQIAYYLARKSKSRFDSFQEKDAVLRLILDAWKQLSASDRFSGLDACEKLDIFRKTKILYPSFGLSSPRSAPRDVIVKASFGLSNPDTSLKRAADRCLCGSGLPYGQCCGRVKHLREL</sequence>
<dbReference type="AlphaFoldDB" id="A0A644TUL1"/>
<reference evidence="1" key="1">
    <citation type="submission" date="2019-08" db="EMBL/GenBank/DDBJ databases">
        <authorList>
            <person name="Kucharzyk K."/>
            <person name="Murdoch R.W."/>
            <person name="Higgins S."/>
            <person name="Loffler F."/>
        </authorList>
    </citation>
    <scope>NUCLEOTIDE SEQUENCE</scope>
</reference>
<dbReference type="SUPFAM" id="SSF48452">
    <property type="entry name" value="TPR-like"/>
    <property type="match status" value="1"/>
</dbReference>
<protein>
    <submittedName>
        <fullName evidence="1">Uncharacterized protein</fullName>
    </submittedName>
</protein>
<evidence type="ECO:0000313" key="1">
    <source>
        <dbReference type="EMBL" id="MPL70624.1"/>
    </source>
</evidence>
<name>A0A644TUL1_9ZZZZ</name>
<dbReference type="Gene3D" id="1.25.40.10">
    <property type="entry name" value="Tetratricopeptide repeat domain"/>
    <property type="match status" value="1"/>
</dbReference>
<dbReference type="InterPro" id="IPR011990">
    <property type="entry name" value="TPR-like_helical_dom_sf"/>
</dbReference>
<accession>A0A644TUL1</accession>
<dbReference type="EMBL" id="VSSQ01000054">
    <property type="protein sequence ID" value="MPL70624.1"/>
    <property type="molecule type" value="Genomic_DNA"/>
</dbReference>